<evidence type="ECO:0000313" key="4">
    <source>
        <dbReference type="Proteomes" id="UP000319142"/>
    </source>
</evidence>
<protein>
    <recommendedName>
        <fullName evidence="2">DUF6160 domain-containing protein</fullName>
    </recommendedName>
</protein>
<organism evidence="3 4">
    <name type="scientific">Marinobacter vinifirmus</name>
    <dbReference type="NCBI Taxonomy" id="355591"/>
    <lineage>
        <taxon>Bacteria</taxon>
        <taxon>Pseudomonadati</taxon>
        <taxon>Pseudomonadota</taxon>
        <taxon>Gammaproteobacteria</taxon>
        <taxon>Pseudomonadales</taxon>
        <taxon>Marinobacteraceae</taxon>
        <taxon>Marinobacter</taxon>
    </lineage>
</organism>
<feature type="signal peptide" evidence="1">
    <location>
        <begin position="1"/>
        <end position="22"/>
    </location>
</feature>
<dbReference type="Pfam" id="PF19657">
    <property type="entry name" value="DUF6160"/>
    <property type="match status" value="1"/>
</dbReference>
<name>A0A558B4D6_9GAMM</name>
<dbReference type="RefSeq" id="WP_273134576.1">
    <property type="nucleotide sequence ID" value="NZ_VMRX01000042.1"/>
</dbReference>
<reference evidence="3 4" key="1">
    <citation type="submission" date="2019-07" db="EMBL/GenBank/DDBJ databases">
        <title>The pathways for chlorine oxyanion respiration interact through the shared metabolite chlorate.</title>
        <authorList>
            <person name="Barnum T.P."/>
            <person name="Cheng Y."/>
            <person name="Hill K.A."/>
            <person name="Lucas L.N."/>
            <person name="Carlson H.K."/>
            <person name="Coates J.D."/>
        </authorList>
    </citation>
    <scope>NUCLEOTIDE SEQUENCE [LARGE SCALE GENOMIC DNA]</scope>
    <source>
        <strain evidence="3">UCB</strain>
    </source>
</reference>
<dbReference type="EMBL" id="VMRX01000042">
    <property type="protein sequence ID" value="TVT31358.1"/>
    <property type="molecule type" value="Genomic_DNA"/>
</dbReference>
<evidence type="ECO:0000313" key="3">
    <source>
        <dbReference type="EMBL" id="TVT31358.1"/>
    </source>
</evidence>
<gene>
    <name evidence="3" type="ORF">FHK81_14815</name>
</gene>
<dbReference type="InterPro" id="IPR046158">
    <property type="entry name" value="DUF6160"/>
</dbReference>
<proteinExistence type="predicted"/>
<comment type="caution">
    <text evidence="3">The sequence shown here is derived from an EMBL/GenBank/DDBJ whole genome shotgun (WGS) entry which is preliminary data.</text>
</comment>
<feature type="chain" id="PRO_5022026587" description="DUF6160 domain-containing protein" evidence="1">
    <location>
        <begin position="23"/>
        <end position="174"/>
    </location>
</feature>
<evidence type="ECO:0000259" key="2">
    <source>
        <dbReference type="Pfam" id="PF19657"/>
    </source>
</evidence>
<evidence type="ECO:0000256" key="1">
    <source>
        <dbReference type="SAM" id="SignalP"/>
    </source>
</evidence>
<keyword evidence="1" id="KW-0732">Signal</keyword>
<feature type="non-terminal residue" evidence="3">
    <location>
        <position position="174"/>
    </location>
</feature>
<feature type="domain" description="DUF6160" evidence="2">
    <location>
        <begin position="1"/>
        <end position="93"/>
    </location>
</feature>
<sequence length="174" mass="17708">MKGLKKIALATAIAAAPFASHAGMKALDDTTMGNVTGQAGVTIELETQVSIGTFTYTDEGSFNVHGIEIGGSGLAGGAGTNLLDDLKIDIDVASDGDAVIHVGSISGGPIDWGMTADSMTLTARADDAAQDSTTLISNLSGHGNLGALDIRVDTATDHLQLDVAFNVVDMDFDV</sequence>
<dbReference type="Proteomes" id="UP000319142">
    <property type="component" value="Unassembled WGS sequence"/>
</dbReference>
<accession>A0A558B4D6</accession>
<dbReference type="AlphaFoldDB" id="A0A558B4D6"/>